<sequence length="384" mass="40336">MRTRRTVLLGLAAGALTLAGGRPVAKAHAADATDATGPAYAAIRIVRAAAGTPERPEITVPAGYSLLPGPRYEVASRAEFTAFVQGPVSAAVPVLVRWPGQAVRAVIAGDRRLPLTDPDGAAGTVAVDLPVTGASPDAESPTIQVWSRLSDAGSGILWLAAHNHPDRAAGYWATRAWPAGEVHAVVSYLAACDAILRDSGAAAEARRRGHFFALEGFETNNMLHQDNPPHWHLSYYPGPTTRATPATVPHFWVDERGRTFYNGQDVTGQGRSRFSAGQPAPIRDGAGTLVLTTVIRADGGLDVIPPYGPAYSIISATGDYTGPVEVLRGGASWRIITTDDLVRDGILRIESGGATVEHRYDPLTGAGLSSARSAAAGQWTPSHQ</sequence>
<evidence type="ECO:0008006" key="3">
    <source>
        <dbReference type="Google" id="ProtNLM"/>
    </source>
</evidence>
<dbReference type="EMBL" id="JBHSIU010000054">
    <property type="protein sequence ID" value="MFC5003997.1"/>
    <property type="molecule type" value="Genomic_DNA"/>
</dbReference>
<gene>
    <name evidence="1" type="ORF">ACFPIJ_40000</name>
</gene>
<dbReference type="Proteomes" id="UP001595912">
    <property type="component" value="Unassembled WGS sequence"/>
</dbReference>
<comment type="caution">
    <text evidence="1">The sequence shown here is derived from an EMBL/GenBank/DDBJ whole genome shotgun (WGS) entry which is preliminary data.</text>
</comment>
<name>A0ABV9W6U7_9ACTN</name>
<evidence type="ECO:0000313" key="1">
    <source>
        <dbReference type="EMBL" id="MFC5003997.1"/>
    </source>
</evidence>
<reference evidence="2" key="1">
    <citation type="journal article" date="2019" name="Int. J. Syst. Evol. Microbiol.">
        <title>The Global Catalogue of Microorganisms (GCM) 10K type strain sequencing project: providing services to taxonomists for standard genome sequencing and annotation.</title>
        <authorList>
            <consortium name="The Broad Institute Genomics Platform"/>
            <consortium name="The Broad Institute Genome Sequencing Center for Infectious Disease"/>
            <person name="Wu L."/>
            <person name="Ma J."/>
        </authorList>
    </citation>
    <scope>NUCLEOTIDE SEQUENCE [LARGE SCALE GENOMIC DNA]</scope>
    <source>
        <strain evidence="2">CGMCC 4.7152</strain>
    </source>
</reference>
<dbReference type="PROSITE" id="PS51318">
    <property type="entry name" value="TAT"/>
    <property type="match status" value="1"/>
</dbReference>
<accession>A0ABV9W6U7</accession>
<keyword evidence="2" id="KW-1185">Reference proteome</keyword>
<protein>
    <recommendedName>
        <fullName evidence="3">Secreted protein</fullName>
    </recommendedName>
</protein>
<evidence type="ECO:0000313" key="2">
    <source>
        <dbReference type="Proteomes" id="UP001595912"/>
    </source>
</evidence>
<proteinExistence type="predicted"/>
<dbReference type="RefSeq" id="WP_380123447.1">
    <property type="nucleotide sequence ID" value="NZ_JBHSIU010000054.1"/>
</dbReference>
<organism evidence="1 2">
    <name type="scientific">Dactylosporangium cerinum</name>
    <dbReference type="NCBI Taxonomy" id="1434730"/>
    <lineage>
        <taxon>Bacteria</taxon>
        <taxon>Bacillati</taxon>
        <taxon>Actinomycetota</taxon>
        <taxon>Actinomycetes</taxon>
        <taxon>Micromonosporales</taxon>
        <taxon>Micromonosporaceae</taxon>
        <taxon>Dactylosporangium</taxon>
    </lineage>
</organism>
<dbReference type="InterPro" id="IPR006311">
    <property type="entry name" value="TAT_signal"/>
</dbReference>